<sequence length="73" mass="8293">MKTCTPRVPVEQAIATSPCIGNCCLDDEDICLGCQRHIDEITGWRSANATERRAILNRCEKRFALRTGHKQQY</sequence>
<accession>A0A2S9V8T2</accession>
<dbReference type="PANTHER" id="PTHR35175">
    <property type="entry name" value="DUF1289 DOMAIN-CONTAINING PROTEIN"/>
    <property type="match status" value="1"/>
</dbReference>
<dbReference type="PANTHER" id="PTHR35175:SF2">
    <property type="entry name" value="DUF1289 DOMAIN-CONTAINING PROTEIN"/>
    <property type="match status" value="1"/>
</dbReference>
<evidence type="ECO:0000313" key="2">
    <source>
        <dbReference type="Proteomes" id="UP000238949"/>
    </source>
</evidence>
<reference evidence="2" key="1">
    <citation type="journal article" date="2020" name="Int. J. Syst. Evol. Microbiol.">
        <title>Alteromonas alba sp. nov., a marine bacterium isolated from the seawater of the West Pacific Ocean.</title>
        <authorList>
            <person name="Sun C."/>
            <person name="Wu Y.-H."/>
            <person name="Xamxidin M."/>
            <person name="Cheng H."/>
            <person name="Xu X.-W."/>
        </authorList>
    </citation>
    <scope>NUCLEOTIDE SEQUENCE [LARGE SCALE GENOMIC DNA]</scope>
    <source>
        <strain evidence="2">190</strain>
    </source>
</reference>
<dbReference type="InterPro" id="IPR010710">
    <property type="entry name" value="DUF1289"/>
</dbReference>
<dbReference type="AlphaFoldDB" id="A0A2S9V8T2"/>
<protein>
    <submittedName>
        <fullName evidence="1">DUF1289 domain-containing protein</fullName>
    </submittedName>
</protein>
<comment type="caution">
    <text evidence="1">The sequence shown here is derived from an EMBL/GenBank/DDBJ whole genome shotgun (WGS) entry which is preliminary data.</text>
</comment>
<dbReference type="RefSeq" id="WP_105935189.1">
    <property type="nucleotide sequence ID" value="NZ_PVNP01000156.1"/>
</dbReference>
<organism evidence="1 2">
    <name type="scientific">Alteromonas alba</name>
    <dbReference type="NCBI Taxonomy" id="2079529"/>
    <lineage>
        <taxon>Bacteria</taxon>
        <taxon>Pseudomonadati</taxon>
        <taxon>Pseudomonadota</taxon>
        <taxon>Gammaproteobacteria</taxon>
        <taxon>Alteromonadales</taxon>
        <taxon>Alteromonadaceae</taxon>
        <taxon>Alteromonas/Salinimonas group</taxon>
        <taxon>Alteromonas</taxon>
    </lineage>
</organism>
<dbReference type="EMBL" id="PVNP01000156">
    <property type="protein sequence ID" value="PRO72887.1"/>
    <property type="molecule type" value="Genomic_DNA"/>
</dbReference>
<dbReference type="OrthoDB" id="9811423at2"/>
<keyword evidence="2" id="KW-1185">Reference proteome</keyword>
<name>A0A2S9V8T2_9ALTE</name>
<evidence type="ECO:0000313" key="1">
    <source>
        <dbReference type="EMBL" id="PRO72887.1"/>
    </source>
</evidence>
<dbReference type="Proteomes" id="UP000238949">
    <property type="component" value="Unassembled WGS sequence"/>
</dbReference>
<dbReference type="Pfam" id="PF06945">
    <property type="entry name" value="DUF1289"/>
    <property type="match status" value="1"/>
</dbReference>
<gene>
    <name evidence="1" type="ORF">C6Y40_14360</name>
</gene>
<proteinExistence type="predicted"/>